<dbReference type="InterPro" id="IPR029058">
    <property type="entry name" value="AB_hydrolase_fold"/>
</dbReference>
<dbReference type="Pfam" id="PF04083">
    <property type="entry name" value="Abhydro_lipase"/>
    <property type="match status" value="1"/>
</dbReference>
<dbReference type="Ensembl" id="ENSNGAT00000014878.1">
    <property type="protein sequence ID" value="ENSNGAP00000009367.1"/>
    <property type="gene ID" value="ENSNGAG00000012069.1"/>
</dbReference>
<proteinExistence type="predicted"/>
<dbReference type="Proteomes" id="UP000694381">
    <property type="component" value="Unassembled WGS sequence"/>
</dbReference>
<dbReference type="SUPFAM" id="SSF53474">
    <property type="entry name" value="alpha/beta-Hydrolases"/>
    <property type="match status" value="1"/>
</dbReference>
<evidence type="ECO:0000313" key="3">
    <source>
        <dbReference type="Ensembl" id="ENSNGAP00000009367.1"/>
    </source>
</evidence>
<sequence length="218" mass="24952">MQWLLRTVSFLVLLGNTCCLFKQEPRNPEAYMNREVISYWADATEEYEIVTEDGYSLTVYRIPRGKNDSSDLALKPVLYLRHRWTLTAGIWIANAPNSLGFLLADAGCDVWMGKSRGNVWQKNLYLDKESKEFLAFSYDEMIQYDLPATIDFILKNAGQKQIYYTGHSQGTIKAFGAFSTNPQLAHKTKINFALGPVTTLRYTSAMRTLAYILPQMFK</sequence>
<keyword evidence="1" id="KW-0732">Signal</keyword>
<gene>
    <name evidence="3" type="primary">LOC103738055</name>
</gene>
<protein>
    <submittedName>
        <fullName evidence="3">Tear acid lipase-like protein</fullName>
    </submittedName>
</protein>
<name>A0A8C6QVQ2_NANGA</name>
<reference evidence="3" key="2">
    <citation type="submission" date="2025-09" db="UniProtKB">
        <authorList>
            <consortium name="Ensembl"/>
        </authorList>
    </citation>
    <scope>IDENTIFICATION</scope>
</reference>
<dbReference type="GO" id="GO:0006629">
    <property type="term" value="P:lipid metabolic process"/>
    <property type="evidence" value="ECO:0007669"/>
    <property type="project" value="InterPro"/>
</dbReference>
<feature type="domain" description="Partial AB-hydrolase lipase" evidence="2">
    <location>
        <begin position="35"/>
        <end position="94"/>
    </location>
</feature>
<feature type="chain" id="PRO_5034795841" evidence="1">
    <location>
        <begin position="20"/>
        <end position="218"/>
    </location>
</feature>
<reference evidence="3" key="1">
    <citation type="submission" date="2025-08" db="UniProtKB">
        <authorList>
            <consortium name="Ensembl"/>
        </authorList>
    </citation>
    <scope>IDENTIFICATION</scope>
</reference>
<evidence type="ECO:0000256" key="1">
    <source>
        <dbReference type="SAM" id="SignalP"/>
    </source>
</evidence>
<organism evidence="3 4">
    <name type="scientific">Nannospalax galili</name>
    <name type="common">Northern Israeli blind subterranean mole rat</name>
    <name type="synonym">Spalax galili</name>
    <dbReference type="NCBI Taxonomy" id="1026970"/>
    <lineage>
        <taxon>Eukaryota</taxon>
        <taxon>Metazoa</taxon>
        <taxon>Chordata</taxon>
        <taxon>Craniata</taxon>
        <taxon>Vertebrata</taxon>
        <taxon>Euteleostomi</taxon>
        <taxon>Mammalia</taxon>
        <taxon>Eutheria</taxon>
        <taxon>Euarchontoglires</taxon>
        <taxon>Glires</taxon>
        <taxon>Rodentia</taxon>
        <taxon>Myomorpha</taxon>
        <taxon>Muroidea</taxon>
        <taxon>Spalacidae</taxon>
        <taxon>Spalacinae</taxon>
        <taxon>Nannospalax</taxon>
    </lineage>
</organism>
<dbReference type="GeneTree" id="ENSGT00940000161066"/>
<dbReference type="InterPro" id="IPR006693">
    <property type="entry name" value="AB_hydrolase_lipase"/>
</dbReference>
<dbReference type="AlphaFoldDB" id="A0A8C6QVQ2"/>
<keyword evidence="4" id="KW-1185">Reference proteome</keyword>
<accession>A0A8C6QVQ2</accession>
<evidence type="ECO:0000313" key="4">
    <source>
        <dbReference type="Proteomes" id="UP000694381"/>
    </source>
</evidence>
<dbReference type="PANTHER" id="PTHR11005">
    <property type="entry name" value="LYSOSOMAL ACID LIPASE-RELATED"/>
    <property type="match status" value="1"/>
</dbReference>
<dbReference type="OMA" id="WIANAPN"/>
<evidence type="ECO:0000259" key="2">
    <source>
        <dbReference type="Pfam" id="PF04083"/>
    </source>
</evidence>
<dbReference type="Gene3D" id="3.40.50.1820">
    <property type="entry name" value="alpha/beta hydrolase"/>
    <property type="match status" value="1"/>
</dbReference>
<feature type="signal peptide" evidence="1">
    <location>
        <begin position="1"/>
        <end position="19"/>
    </location>
</feature>